<protein>
    <submittedName>
        <fullName evidence="1">Phage GP46 family protein</fullName>
    </submittedName>
</protein>
<comment type="caution">
    <text evidence="1">The sequence shown here is derived from an EMBL/GenBank/DDBJ whole genome shotgun (WGS) entry which is preliminary data.</text>
</comment>
<evidence type="ECO:0000313" key="1">
    <source>
        <dbReference type="EMBL" id="KKF37641.1"/>
    </source>
</evidence>
<dbReference type="EMBL" id="JXNU01000003">
    <property type="protein sequence ID" value="KKF37641.1"/>
    <property type="molecule type" value="Genomic_DNA"/>
</dbReference>
<keyword evidence="2" id="KW-1185">Reference proteome</keyword>
<reference evidence="1 2" key="1">
    <citation type="submission" date="2015-01" db="EMBL/GenBank/DDBJ databases">
        <title>Erwinia tracheiphila.</title>
        <authorList>
            <person name="Shapiro L.R."/>
        </authorList>
    </citation>
    <scope>NUCLEOTIDE SEQUENCE [LARGE SCALE GENOMIC DNA]</scope>
    <source>
        <strain evidence="1 2">BuffGH</strain>
    </source>
</reference>
<name>A0A0M2KKW3_9GAMM</name>
<accession>A0A0M2KKW3</accession>
<gene>
    <name evidence="1" type="ORF">SY86_23195</name>
</gene>
<dbReference type="Pfam" id="PF07409">
    <property type="entry name" value="GP46"/>
    <property type="match status" value="1"/>
</dbReference>
<dbReference type="Proteomes" id="UP000033924">
    <property type="component" value="Unassembled WGS sequence"/>
</dbReference>
<dbReference type="AlphaFoldDB" id="A0A0M2KKW3"/>
<dbReference type="PATRIC" id="fig|65700.7.peg.5771"/>
<dbReference type="STRING" id="65700.SY86_23195"/>
<organism evidence="1 2">
    <name type="scientific">Erwinia tracheiphila</name>
    <dbReference type="NCBI Taxonomy" id="65700"/>
    <lineage>
        <taxon>Bacteria</taxon>
        <taxon>Pseudomonadati</taxon>
        <taxon>Pseudomonadota</taxon>
        <taxon>Gammaproteobacteria</taxon>
        <taxon>Enterobacterales</taxon>
        <taxon>Erwiniaceae</taxon>
        <taxon>Erwinia</taxon>
    </lineage>
</organism>
<evidence type="ECO:0000313" key="2">
    <source>
        <dbReference type="Proteomes" id="UP000033924"/>
    </source>
</evidence>
<sequence length="116" mass="13019">MDAYIDHTTGDYTGQRCTDLHNAVWLRLRIRKGTYWADPQMGSRLHELARAKDTPQTRTLARQYAEQALQPLIDDKRATVVDVAVTSPETGWLLLSITVTSAGGDVLTFRHPVKVV</sequence>
<dbReference type="Gene3D" id="3.10.450.40">
    <property type="match status" value="1"/>
</dbReference>
<dbReference type="SUPFAM" id="SSF160719">
    <property type="entry name" value="gpW/gp25-like"/>
    <property type="match status" value="1"/>
</dbReference>
<dbReference type="RefSeq" id="WP_016192705.1">
    <property type="nucleotide sequence ID" value="NZ_CP089932.1"/>
</dbReference>
<proteinExistence type="predicted"/>
<dbReference type="InterPro" id="IPR010877">
    <property type="entry name" value="Phage_Mu_Gp46"/>
</dbReference>